<protein>
    <recommendedName>
        <fullName evidence="3">DUF5069 domain-containing protein</fullName>
    </recommendedName>
</protein>
<reference evidence="1 2" key="1">
    <citation type="submission" date="2020-07" db="EMBL/GenBank/DDBJ databases">
        <title>Roseicoccus Jingziensis gen. nov., sp. nov., isolated from coastal seawater.</title>
        <authorList>
            <person name="Feng X."/>
        </authorList>
    </citation>
    <scope>NUCLEOTIDE SEQUENCE [LARGE SCALE GENOMIC DNA]</scope>
    <source>
        <strain evidence="1 2">N1E253</strain>
    </source>
</reference>
<proteinExistence type="predicted"/>
<sequence>MTWNDQFLKLFERCLEQYRGGNDDFHSYYSEDDIEFLASIGYKPRELFDFVEDLADEGEPTESTALLVAAVRRDYFLTIQKGIHSDKEITTDDLPTFGDTLGELAYLPRILTKARAKLSGELDPNIMFGCGGDRKFLRENGNIHPADFLRHVWAADKDDKAVLDYVLSQRPQ</sequence>
<evidence type="ECO:0000313" key="2">
    <source>
        <dbReference type="Proteomes" id="UP000557872"/>
    </source>
</evidence>
<dbReference type="EMBL" id="JACBAZ010000001">
    <property type="protein sequence ID" value="NWK54631.1"/>
    <property type="molecule type" value="Genomic_DNA"/>
</dbReference>
<organism evidence="1 2">
    <name type="scientific">Oceaniferula marina</name>
    <dbReference type="NCBI Taxonomy" id="2748318"/>
    <lineage>
        <taxon>Bacteria</taxon>
        <taxon>Pseudomonadati</taxon>
        <taxon>Verrucomicrobiota</taxon>
        <taxon>Verrucomicrobiia</taxon>
        <taxon>Verrucomicrobiales</taxon>
        <taxon>Verrucomicrobiaceae</taxon>
        <taxon>Oceaniferula</taxon>
    </lineage>
</organism>
<evidence type="ECO:0000313" key="1">
    <source>
        <dbReference type="EMBL" id="NWK54631.1"/>
    </source>
</evidence>
<dbReference type="Proteomes" id="UP000557872">
    <property type="component" value="Unassembled WGS sequence"/>
</dbReference>
<keyword evidence="2" id="KW-1185">Reference proteome</keyword>
<evidence type="ECO:0008006" key="3">
    <source>
        <dbReference type="Google" id="ProtNLM"/>
    </source>
</evidence>
<dbReference type="AlphaFoldDB" id="A0A851GFS3"/>
<accession>A0A851GFS3</accession>
<name>A0A851GFS3_9BACT</name>
<gene>
    <name evidence="1" type="ORF">HW115_03350</name>
</gene>
<dbReference type="RefSeq" id="WP_178931145.1">
    <property type="nucleotide sequence ID" value="NZ_JACBAZ010000001.1"/>
</dbReference>
<comment type="caution">
    <text evidence="1">The sequence shown here is derived from an EMBL/GenBank/DDBJ whole genome shotgun (WGS) entry which is preliminary data.</text>
</comment>